<organism evidence="1 2">
    <name type="scientific">Tritrichomonas musculus</name>
    <dbReference type="NCBI Taxonomy" id="1915356"/>
    <lineage>
        <taxon>Eukaryota</taxon>
        <taxon>Metamonada</taxon>
        <taxon>Parabasalia</taxon>
        <taxon>Tritrichomonadida</taxon>
        <taxon>Tritrichomonadidae</taxon>
        <taxon>Tritrichomonas</taxon>
    </lineage>
</organism>
<protein>
    <submittedName>
        <fullName evidence="1">Uncharacterized protein</fullName>
    </submittedName>
</protein>
<name>A0ABR2KSP7_9EUKA</name>
<comment type="caution">
    <text evidence="1">The sequence shown here is derived from an EMBL/GenBank/DDBJ whole genome shotgun (WGS) entry which is preliminary data.</text>
</comment>
<keyword evidence="2" id="KW-1185">Reference proteome</keyword>
<evidence type="ECO:0000313" key="2">
    <source>
        <dbReference type="Proteomes" id="UP001470230"/>
    </source>
</evidence>
<sequence>MFYKYSDTDQLENPDQLLTNSDNQFTESIVNVSGDNDKKFLTHKANIRDQVTREILLYPNMPYEVKYDYLLHVQDKIIQKKIDFDPNPFSFESLKILISNTLCTEVYAEGMLNIANFILQRYPNEIYMLVDSGFFHYFHSVLFQMVKGNDNIILSPIISAILNFYTSFFKIDQQCLQSLLESDFFSLLENIIFLPNLTETDQTTIISDDKSNAILNNNMTRIRYQILISGLNFYGFLFPYFPPEKQNCFLSNHEYLINILQILAGIITKFEIAHKEEERKKIYGNPDPNLNSSTNQLLMSDQERMTEHEKDVIKNILQFLEILCCSNLQLFSGLFLTIYKTTIPIPNTKENLGFRVRVNQPYLYYIMECRRIEKSEKEQYLNFLVKTEINEVDEIDKAQEIQIYLSKIIFHLLKFDFNQFFMKLDDYGLTDSFRYYIINEIPLPQNSINIAILILINKSPQNHISHTTVMNTLVSFLEKPFEFKFPICWSFVNFSLRNDVSNSDLDMIVHDINILPKILDCISELDDDNSITTFLLSLKKLLSYEISKGDKESLLAYLDQIGFDFDAIDINSESPEIYGLIDSIVKLVYGDDED</sequence>
<evidence type="ECO:0000313" key="1">
    <source>
        <dbReference type="EMBL" id="KAK8894145.1"/>
    </source>
</evidence>
<dbReference type="EMBL" id="JAPFFF010000003">
    <property type="protein sequence ID" value="KAK8894145.1"/>
    <property type="molecule type" value="Genomic_DNA"/>
</dbReference>
<reference evidence="1 2" key="1">
    <citation type="submission" date="2024-04" db="EMBL/GenBank/DDBJ databases">
        <title>Tritrichomonas musculus Genome.</title>
        <authorList>
            <person name="Alves-Ferreira E."/>
            <person name="Grigg M."/>
            <person name="Lorenzi H."/>
            <person name="Galac M."/>
        </authorList>
    </citation>
    <scope>NUCLEOTIDE SEQUENCE [LARGE SCALE GENOMIC DNA]</scope>
    <source>
        <strain evidence="1 2">EAF2021</strain>
    </source>
</reference>
<dbReference type="Proteomes" id="UP001470230">
    <property type="component" value="Unassembled WGS sequence"/>
</dbReference>
<accession>A0ABR2KSP7</accession>
<gene>
    <name evidence="1" type="ORF">M9Y10_022578</name>
</gene>
<proteinExistence type="predicted"/>